<feature type="binding site" evidence="10">
    <location>
        <position position="231"/>
    </location>
    <ligand>
        <name>Mn(2+)</name>
        <dbReference type="ChEBI" id="CHEBI:29035"/>
        <label>1</label>
    </ligand>
</feature>
<dbReference type="NCBIfam" id="TIGR01229">
    <property type="entry name" value="rocF_arginase"/>
    <property type="match status" value="1"/>
</dbReference>
<dbReference type="Pfam" id="PF00491">
    <property type="entry name" value="Arginase"/>
    <property type="match status" value="1"/>
</dbReference>
<evidence type="ECO:0000256" key="9">
    <source>
        <dbReference type="NCBIfam" id="TIGR01229"/>
    </source>
</evidence>
<feature type="binding site" evidence="10">
    <location>
        <position position="126"/>
    </location>
    <ligand>
        <name>Mn(2+)</name>
        <dbReference type="ChEBI" id="CHEBI:29035"/>
        <label>2</label>
    </ligand>
</feature>
<dbReference type="EC" id="3.5.3.1" evidence="2 9"/>
<dbReference type="PROSITE" id="PS51409">
    <property type="entry name" value="ARGINASE_2"/>
    <property type="match status" value="1"/>
</dbReference>
<dbReference type="GO" id="GO:0030145">
    <property type="term" value="F:manganese ion binding"/>
    <property type="evidence" value="ECO:0007669"/>
    <property type="project" value="TreeGrafter"/>
</dbReference>
<dbReference type="HOGENOM" id="CLU_039478_6_2_9"/>
<dbReference type="InterPro" id="IPR020855">
    <property type="entry name" value="Ureohydrolase_Mn_BS"/>
</dbReference>
<keyword evidence="4 13" id="KW-0056">Arginine metabolism</keyword>
<keyword evidence="6 12" id="KW-0378">Hydrolase</keyword>
<dbReference type="Proteomes" id="UP000032633">
    <property type="component" value="Chromosome"/>
</dbReference>
<dbReference type="GO" id="GO:0006525">
    <property type="term" value="P:arginine metabolic process"/>
    <property type="evidence" value="ECO:0007669"/>
    <property type="project" value="UniProtKB-KW"/>
</dbReference>
<keyword evidence="7 10" id="KW-0464">Manganese</keyword>
<dbReference type="RefSeq" id="WP_045671941.1">
    <property type="nucleotide sequence ID" value="NZ_CP011058.1"/>
</dbReference>
<name>A0A0D5NMW7_9BACL</name>
<organism evidence="14 15">
    <name type="scientific">Paenibacillus beijingensis</name>
    <dbReference type="NCBI Taxonomy" id="1126833"/>
    <lineage>
        <taxon>Bacteria</taxon>
        <taxon>Bacillati</taxon>
        <taxon>Bacillota</taxon>
        <taxon>Bacilli</taxon>
        <taxon>Bacillales</taxon>
        <taxon>Paenibacillaceae</taxon>
        <taxon>Paenibacillus</taxon>
    </lineage>
</organism>
<feature type="binding site" evidence="10">
    <location>
        <position position="229"/>
    </location>
    <ligand>
        <name>Mn(2+)</name>
        <dbReference type="ChEBI" id="CHEBI:29035"/>
        <label>1</label>
    </ligand>
</feature>
<reference evidence="14 15" key="1">
    <citation type="journal article" date="2015" name="J. Biotechnol.">
        <title>Complete genome sequence of Paenibacillus beijingensis 7188(T) (=DSM 24997(T)), a novel rhizobacterium from jujube garden soil.</title>
        <authorList>
            <person name="Kwak Y."/>
            <person name="Shin J.H."/>
        </authorList>
    </citation>
    <scope>NUCLEOTIDE SEQUENCE [LARGE SCALE GENOMIC DNA]</scope>
    <source>
        <strain evidence="14 15">DSM 24997</strain>
    </source>
</reference>
<dbReference type="PROSITE" id="PS01053">
    <property type="entry name" value="ARGINASE_1"/>
    <property type="match status" value="1"/>
</dbReference>
<dbReference type="PRINTS" id="PR00116">
    <property type="entry name" value="ARGINASE"/>
</dbReference>
<dbReference type="InterPro" id="IPR014033">
    <property type="entry name" value="Arginase"/>
</dbReference>
<proteinExistence type="inferred from homology"/>
<evidence type="ECO:0000313" key="15">
    <source>
        <dbReference type="Proteomes" id="UP000032633"/>
    </source>
</evidence>
<feature type="binding site" evidence="10">
    <location>
        <position position="128"/>
    </location>
    <ligand>
        <name>Mn(2+)</name>
        <dbReference type="ChEBI" id="CHEBI:29035"/>
        <label>1</label>
    </ligand>
</feature>
<dbReference type="InterPro" id="IPR006035">
    <property type="entry name" value="Ureohydrolase"/>
</dbReference>
<evidence type="ECO:0000256" key="10">
    <source>
        <dbReference type="PIRSR" id="PIRSR036979-1"/>
    </source>
</evidence>
<dbReference type="PANTHER" id="PTHR43782:SF3">
    <property type="entry name" value="ARGINASE"/>
    <property type="match status" value="1"/>
</dbReference>
<gene>
    <name evidence="14" type="ORF">VN24_20535</name>
</gene>
<comment type="catalytic activity">
    <reaction evidence="8 13">
        <text>L-arginine + H2O = urea + L-ornithine</text>
        <dbReference type="Rhea" id="RHEA:20569"/>
        <dbReference type="ChEBI" id="CHEBI:15377"/>
        <dbReference type="ChEBI" id="CHEBI:16199"/>
        <dbReference type="ChEBI" id="CHEBI:32682"/>
        <dbReference type="ChEBI" id="CHEBI:46911"/>
        <dbReference type="EC" id="3.5.3.1"/>
    </reaction>
</comment>
<evidence type="ECO:0000256" key="5">
    <source>
        <dbReference type="ARBA" id="ARBA00022723"/>
    </source>
</evidence>
<dbReference type="UniPathway" id="UPA00158">
    <property type="reaction ID" value="UER00270"/>
</dbReference>
<dbReference type="CDD" id="cd09989">
    <property type="entry name" value="Arginase"/>
    <property type="match status" value="1"/>
</dbReference>
<dbReference type="InterPro" id="IPR023696">
    <property type="entry name" value="Ureohydrolase_dom_sf"/>
</dbReference>
<evidence type="ECO:0000256" key="4">
    <source>
        <dbReference type="ARBA" id="ARBA00022503"/>
    </source>
</evidence>
<comment type="cofactor">
    <cofactor evidence="10 13">
        <name>Mn(2+)</name>
        <dbReference type="ChEBI" id="CHEBI:29035"/>
    </cofactor>
    <text evidence="10 13">Binds 2 manganese ions per subunit.</text>
</comment>
<dbReference type="PANTHER" id="PTHR43782">
    <property type="entry name" value="ARGINASE"/>
    <property type="match status" value="1"/>
</dbReference>
<dbReference type="PATRIC" id="fig|1126833.4.peg.4517"/>
<dbReference type="PIRSF" id="PIRSF036979">
    <property type="entry name" value="Arginase"/>
    <property type="match status" value="1"/>
</dbReference>
<dbReference type="STRING" id="1126833.VN24_20535"/>
<keyword evidence="5 10" id="KW-0479">Metal-binding</keyword>
<dbReference type="FunFam" id="3.40.800.10:FF:000012">
    <property type="entry name" value="Arginase"/>
    <property type="match status" value="1"/>
</dbReference>
<dbReference type="GO" id="GO:0000050">
    <property type="term" value="P:urea cycle"/>
    <property type="evidence" value="ECO:0007669"/>
    <property type="project" value="UniProtKB-UniPathway"/>
</dbReference>
<evidence type="ECO:0000256" key="1">
    <source>
        <dbReference type="ARBA" id="ARBA00005098"/>
    </source>
</evidence>
<feature type="binding site" evidence="10">
    <location>
        <position position="124"/>
    </location>
    <ligand>
        <name>Mn(2+)</name>
        <dbReference type="ChEBI" id="CHEBI:29035"/>
        <label>2</label>
    </ligand>
</feature>
<comment type="pathway">
    <text evidence="1">Nitrogen metabolism; urea cycle; L-ornithine and urea from L-arginine: step 1/1.</text>
</comment>
<evidence type="ECO:0000256" key="13">
    <source>
        <dbReference type="RuleBase" id="RU361159"/>
    </source>
</evidence>
<dbReference type="GO" id="GO:0005737">
    <property type="term" value="C:cytoplasm"/>
    <property type="evidence" value="ECO:0007669"/>
    <property type="project" value="TreeGrafter"/>
</dbReference>
<dbReference type="AlphaFoldDB" id="A0A0D5NMW7"/>
<keyword evidence="15" id="KW-1185">Reference proteome</keyword>
<dbReference type="Gene3D" id="3.40.800.10">
    <property type="entry name" value="Ureohydrolase domain"/>
    <property type="match status" value="1"/>
</dbReference>
<dbReference type="KEGG" id="pbj:VN24_20535"/>
<evidence type="ECO:0000256" key="6">
    <source>
        <dbReference type="ARBA" id="ARBA00022801"/>
    </source>
</evidence>
<dbReference type="EMBL" id="CP011058">
    <property type="protein sequence ID" value="AJY76515.1"/>
    <property type="molecule type" value="Genomic_DNA"/>
</dbReference>
<dbReference type="GO" id="GO:0004053">
    <property type="term" value="F:arginase activity"/>
    <property type="evidence" value="ECO:0007669"/>
    <property type="project" value="UniProtKB-UniRule"/>
</dbReference>
<evidence type="ECO:0000256" key="2">
    <source>
        <dbReference type="ARBA" id="ARBA00012168"/>
    </source>
</evidence>
<evidence type="ECO:0000256" key="3">
    <source>
        <dbReference type="ARBA" id="ARBA00018123"/>
    </source>
</evidence>
<feature type="binding site" evidence="10">
    <location>
        <position position="101"/>
    </location>
    <ligand>
        <name>Mn(2+)</name>
        <dbReference type="ChEBI" id="CHEBI:29035"/>
        <label>1</label>
    </ligand>
</feature>
<accession>A0A0D5NMW7</accession>
<evidence type="ECO:0000313" key="14">
    <source>
        <dbReference type="EMBL" id="AJY76515.1"/>
    </source>
</evidence>
<dbReference type="SUPFAM" id="SSF52768">
    <property type="entry name" value="Arginase/deacetylase"/>
    <property type="match status" value="1"/>
</dbReference>
<protein>
    <recommendedName>
        <fullName evidence="3 9">Arginase</fullName>
        <ecNumber evidence="2 9">3.5.3.1</ecNumber>
    </recommendedName>
</protein>
<evidence type="ECO:0000256" key="12">
    <source>
        <dbReference type="RuleBase" id="RU003684"/>
    </source>
</evidence>
<dbReference type="OrthoDB" id="9789727at2"/>
<evidence type="ECO:0000256" key="7">
    <source>
        <dbReference type="ARBA" id="ARBA00023211"/>
    </source>
</evidence>
<comment type="similarity">
    <text evidence="11 12">Belongs to the arginase family.</text>
</comment>
<evidence type="ECO:0000256" key="8">
    <source>
        <dbReference type="ARBA" id="ARBA00047391"/>
    </source>
</evidence>
<reference evidence="15" key="2">
    <citation type="submission" date="2015-03" db="EMBL/GenBank/DDBJ databases">
        <title>Genome sequence of Paenibacillus beijingensis strain DSM 24997T.</title>
        <authorList>
            <person name="Kwak Y."/>
            <person name="Shin J.-H."/>
        </authorList>
    </citation>
    <scope>NUCLEOTIDE SEQUENCE [LARGE SCALE GENOMIC DNA]</scope>
    <source>
        <strain evidence="15">DSM 24997</strain>
    </source>
</reference>
<sequence length="301" mass="31793">MQQRANISVLPVPFDYGAGRGGAAHGPAAIVEAGLPQKLQSLGFPYVLHSSGYMPDIQFDLRTSAQMKNWGRVLKMSEAVAAATAAIDAAGDFPLILGGDHSIAIGTVAGLAERRQRLGVLWIDAHSDLNTPQTTPSGNLHGMSLAAGLGRGDPRFVSLRGAAPKLQPERTVLIGARQLDAGERQTIASLGIRCFTMHDIDRRGMSEVMEEALAILSGAGCDGVHLSFDIDSVDPGEAPGTDTPVRGGLTYREAHLAMELIHDASILTSAELVEVNPYLERSGRTAQLAVELIGSMLGEKI</sequence>
<evidence type="ECO:0000256" key="11">
    <source>
        <dbReference type="PROSITE-ProRule" id="PRU00742"/>
    </source>
</evidence>